<dbReference type="GO" id="GO:0016787">
    <property type="term" value="F:hydrolase activity"/>
    <property type="evidence" value="ECO:0007669"/>
    <property type="project" value="UniProtKB-KW"/>
</dbReference>
<name>A0ABU0WDW9_9PROT</name>
<keyword evidence="3" id="KW-1185">Reference proteome</keyword>
<proteinExistence type="predicted"/>
<dbReference type="Proteomes" id="UP001227317">
    <property type="component" value="Unassembled WGS sequence"/>
</dbReference>
<dbReference type="EMBL" id="JAUJFI010000021">
    <property type="protein sequence ID" value="MDQ2102380.1"/>
    <property type="molecule type" value="Genomic_DNA"/>
</dbReference>
<keyword evidence="1" id="KW-0732">Signal</keyword>
<gene>
    <name evidence="2" type="ORF">QSG27_06700</name>
</gene>
<dbReference type="RefSeq" id="WP_306704451.1">
    <property type="nucleotide sequence ID" value="NZ_JAUJFI010000021.1"/>
</dbReference>
<protein>
    <submittedName>
        <fullName evidence="2">Alpha/beta hydrolase</fullName>
    </submittedName>
</protein>
<keyword evidence="2" id="KW-0378">Hydrolase</keyword>
<feature type="chain" id="PRO_5047493568" evidence="1">
    <location>
        <begin position="27"/>
        <end position="387"/>
    </location>
</feature>
<organism evidence="2 3">
    <name type="scientific">Azospirillum isscasi</name>
    <dbReference type="NCBI Taxonomy" id="3053926"/>
    <lineage>
        <taxon>Bacteria</taxon>
        <taxon>Pseudomonadati</taxon>
        <taxon>Pseudomonadota</taxon>
        <taxon>Alphaproteobacteria</taxon>
        <taxon>Rhodospirillales</taxon>
        <taxon>Azospirillaceae</taxon>
        <taxon>Azospirillum</taxon>
    </lineage>
</organism>
<dbReference type="Gene3D" id="3.40.50.1820">
    <property type="entry name" value="alpha/beta hydrolase"/>
    <property type="match status" value="1"/>
</dbReference>
<evidence type="ECO:0000313" key="2">
    <source>
        <dbReference type="EMBL" id="MDQ2102380.1"/>
    </source>
</evidence>
<accession>A0ABU0WDW9</accession>
<evidence type="ECO:0000313" key="3">
    <source>
        <dbReference type="Proteomes" id="UP001227317"/>
    </source>
</evidence>
<evidence type="ECO:0000256" key="1">
    <source>
        <dbReference type="SAM" id="SignalP"/>
    </source>
</evidence>
<dbReference type="InterPro" id="IPR029058">
    <property type="entry name" value="AB_hydrolase_fold"/>
</dbReference>
<comment type="caution">
    <text evidence="2">The sequence shown here is derived from an EMBL/GenBank/DDBJ whole genome shotgun (WGS) entry which is preliminary data.</text>
</comment>
<feature type="signal peptide" evidence="1">
    <location>
        <begin position="1"/>
        <end position="26"/>
    </location>
</feature>
<dbReference type="SUPFAM" id="SSF53474">
    <property type="entry name" value="alpha/beta-Hydrolases"/>
    <property type="match status" value="1"/>
</dbReference>
<reference evidence="2 3" key="1">
    <citation type="submission" date="2023-06" db="EMBL/GenBank/DDBJ databases">
        <title>Azospirillum isscasensis sp.nov, a bacterium isolated from rhizosphere soil of rice.</title>
        <authorList>
            <person name="Wang H."/>
        </authorList>
    </citation>
    <scope>NUCLEOTIDE SEQUENCE [LARGE SCALE GENOMIC DNA]</scope>
    <source>
        <strain evidence="2 3">C340-1</strain>
    </source>
</reference>
<sequence>MKRMVGQALPGLVTALVMLVAMLGTAQTAAAQIHLNPAYGDGTLLGPSAARGAVVWSHGRSVDVEDSNAPTPLYMKTMRDAGWDVFRLDRMRVSDTLPNSSRALAGYADQLKDRGYRKVVLTGQSFGAFLSLMAAGQTDRVDAVVGTAPAAFGNFSDAYDSFRDNASQLWPILRGVQGARVMLFFFHGDDFDPGGRGEPARSILSARGLDHIVVDQPALLTGHGAATTGMFVRRFGACILRFAEAPPRQGDPSCDESWGRTPSAELMRAATPEPRSSGTSSAAGTGGHSFLGVWYGAYINGREVALSVDKVDGDAVYADYVLGPGMEADQPMERARRKGRIENDELVFDEKGRNVLRYSVRTDGRLSAAWLDRSGKGRLETILRRVN</sequence>